<feature type="domain" description="N-acetyltransferase" evidence="1">
    <location>
        <begin position="5"/>
        <end position="177"/>
    </location>
</feature>
<dbReference type="CDD" id="cd04301">
    <property type="entry name" value="NAT_SF"/>
    <property type="match status" value="1"/>
</dbReference>
<evidence type="ECO:0000313" key="2">
    <source>
        <dbReference type="EMBL" id="MBL6276125.1"/>
    </source>
</evidence>
<dbReference type="Gene3D" id="3.40.630.30">
    <property type="match status" value="1"/>
</dbReference>
<dbReference type="EMBL" id="JAETXL010000003">
    <property type="protein sequence ID" value="MBL6276125.1"/>
    <property type="molecule type" value="Genomic_DNA"/>
</dbReference>
<dbReference type="RefSeq" id="WP_203220990.1">
    <property type="nucleotide sequence ID" value="NZ_JAETXL010000003.1"/>
</dbReference>
<name>A0ABS1UIF3_9ACTN</name>
<protein>
    <submittedName>
        <fullName evidence="2">GNAT family N-acetyltransferase</fullName>
    </submittedName>
</protein>
<dbReference type="PROSITE" id="PS51186">
    <property type="entry name" value="GNAT"/>
    <property type="match status" value="1"/>
</dbReference>
<evidence type="ECO:0000259" key="1">
    <source>
        <dbReference type="PROSITE" id="PS51186"/>
    </source>
</evidence>
<organism evidence="2 3">
    <name type="scientific">Micromonospora fiedleri</name>
    <dbReference type="NCBI Taxonomy" id="1157498"/>
    <lineage>
        <taxon>Bacteria</taxon>
        <taxon>Bacillati</taxon>
        <taxon>Actinomycetota</taxon>
        <taxon>Actinomycetes</taxon>
        <taxon>Micromonosporales</taxon>
        <taxon>Micromonosporaceae</taxon>
        <taxon>Micromonospora</taxon>
    </lineage>
</organism>
<gene>
    <name evidence="2" type="ORF">JMF97_08125</name>
</gene>
<sequence length="179" mass="20448">MKGNILLDRHRADEVDDLLGDLVEVYLDAHSGDGEFYNESRYRQQMAGHMKAPGWELVTATIDGRLVGYAYGFPLPAGTRWWNGIEEPYPAGFTEEDGRRTFALSELLVRPAWQRQGIARALHDELVGARPESRMTLLARPDNAPAQAAYRSWGWQRVTRLRPAWENAPLFDVLILERR</sequence>
<accession>A0ABS1UIF3</accession>
<reference evidence="2 3" key="1">
    <citation type="submission" date="2021-01" db="EMBL/GenBank/DDBJ databases">
        <title>Genome sequencing of Micromonospora fiedleri MG-37.</title>
        <authorList>
            <person name="Moreland P.E.J."/>
            <person name="Stach J.E.M."/>
        </authorList>
    </citation>
    <scope>NUCLEOTIDE SEQUENCE [LARGE SCALE GENOMIC DNA]</scope>
    <source>
        <strain evidence="2 3">MG-37</strain>
    </source>
</reference>
<dbReference type="SUPFAM" id="SSF55729">
    <property type="entry name" value="Acyl-CoA N-acyltransferases (Nat)"/>
    <property type="match status" value="1"/>
</dbReference>
<dbReference type="Pfam" id="PF00583">
    <property type="entry name" value="Acetyltransf_1"/>
    <property type="match status" value="1"/>
</dbReference>
<evidence type="ECO:0000313" key="3">
    <source>
        <dbReference type="Proteomes" id="UP000661193"/>
    </source>
</evidence>
<dbReference type="InterPro" id="IPR016181">
    <property type="entry name" value="Acyl_CoA_acyltransferase"/>
</dbReference>
<dbReference type="Proteomes" id="UP000661193">
    <property type="component" value="Unassembled WGS sequence"/>
</dbReference>
<dbReference type="InterPro" id="IPR000182">
    <property type="entry name" value="GNAT_dom"/>
</dbReference>
<keyword evidence="3" id="KW-1185">Reference proteome</keyword>
<proteinExistence type="predicted"/>
<comment type="caution">
    <text evidence="2">The sequence shown here is derived from an EMBL/GenBank/DDBJ whole genome shotgun (WGS) entry which is preliminary data.</text>
</comment>